<keyword evidence="2" id="KW-0812">Transmembrane</keyword>
<dbReference type="AlphaFoldDB" id="A0A917G862"/>
<dbReference type="EMBL" id="BMCU01000007">
    <property type="protein sequence ID" value="GGG28413.1"/>
    <property type="molecule type" value="Genomic_DNA"/>
</dbReference>
<feature type="transmembrane region" description="Helical" evidence="2">
    <location>
        <begin position="275"/>
        <end position="293"/>
    </location>
</feature>
<feature type="transmembrane region" description="Helical" evidence="2">
    <location>
        <begin position="61"/>
        <end position="80"/>
    </location>
</feature>
<protein>
    <recommendedName>
        <fullName evidence="5">Exosortase/archaeosortase family protein</fullName>
    </recommendedName>
</protein>
<proteinExistence type="predicted"/>
<feature type="transmembrane region" description="Helical" evidence="2">
    <location>
        <begin position="203"/>
        <end position="222"/>
    </location>
</feature>
<reference evidence="3" key="2">
    <citation type="submission" date="2020-09" db="EMBL/GenBank/DDBJ databases">
        <authorList>
            <person name="Sun Q."/>
            <person name="Sedlacek I."/>
        </authorList>
    </citation>
    <scope>NUCLEOTIDE SEQUENCE</scope>
    <source>
        <strain evidence="3">CCM 7905</strain>
    </source>
</reference>
<accession>A0A917G862</accession>
<keyword evidence="4" id="KW-1185">Reference proteome</keyword>
<evidence type="ECO:0000256" key="2">
    <source>
        <dbReference type="SAM" id="Phobius"/>
    </source>
</evidence>
<feature type="transmembrane region" description="Helical" evidence="2">
    <location>
        <begin position="30"/>
        <end position="49"/>
    </location>
</feature>
<feature type="transmembrane region" description="Helical" evidence="2">
    <location>
        <begin position="228"/>
        <end position="251"/>
    </location>
</feature>
<keyword evidence="2" id="KW-0472">Membrane</keyword>
<feature type="transmembrane region" description="Helical" evidence="2">
    <location>
        <begin position="96"/>
        <end position="115"/>
    </location>
</feature>
<sequence length="507" mass="54638">MSTVEAPLAVDSGDDGAEPVERTPNHVRPLVFRWVLLGLCVIAAFFPTWRRLAKEASDGAITAYIFILPFLAAIAAQGIARRRGAELPIHDRQTDNICGGIGLLAAIAIQGLWLPRYADQYALAHLDVLAGVVFTMSGAVLLFGLRPVGRFWSVWLLLLMLSPLGYRMIAIALGGSRFDYGSVMVLLAGVAGGIAVGRTKRRAIRGSVTTVAVGLAILWAMLELWPTLHIAILQFVSAIGSASATGLLYFLHARRGRSKKYLAAPVTKMSAKRSVSAKVSVVLAAIVLFALPLPASDTSTTSPGPPGPVDGPLSTPDGWTRTSIESYPWVTSFFGRSSTLVRQSLVAEQGNPDWDEQSRPRTVMVDVLSTTNKASLVVYPESTLYRLADTRTSNALSVRLGHDVVGSLYTSVDDTLLLTWTKLVFQWERSGVVQRVTVISVDNHDEGALFPVPAPSMASNLSSSIGTFLRGNKIATNDDPDFKDRTLLTALATDLVDEQWPRTGSGR</sequence>
<name>A0A917G862_9NOCA</name>
<evidence type="ECO:0000256" key="1">
    <source>
        <dbReference type="SAM" id="MobiDB-lite"/>
    </source>
</evidence>
<evidence type="ECO:0008006" key="5">
    <source>
        <dbReference type="Google" id="ProtNLM"/>
    </source>
</evidence>
<reference evidence="3" key="1">
    <citation type="journal article" date="2014" name="Int. J. Syst. Evol. Microbiol.">
        <title>Complete genome sequence of Corynebacterium casei LMG S-19264T (=DSM 44701T), isolated from a smear-ripened cheese.</title>
        <authorList>
            <consortium name="US DOE Joint Genome Institute (JGI-PGF)"/>
            <person name="Walter F."/>
            <person name="Albersmeier A."/>
            <person name="Kalinowski J."/>
            <person name="Ruckert C."/>
        </authorList>
    </citation>
    <scope>NUCLEOTIDE SEQUENCE</scope>
    <source>
        <strain evidence="3">CCM 7905</strain>
    </source>
</reference>
<evidence type="ECO:0000313" key="3">
    <source>
        <dbReference type="EMBL" id="GGG28413.1"/>
    </source>
</evidence>
<feature type="transmembrane region" description="Helical" evidence="2">
    <location>
        <begin position="180"/>
        <end position="196"/>
    </location>
</feature>
<feature type="region of interest" description="Disordered" evidence="1">
    <location>
        <begin position="1"/>
        <end position="21"/>
    </location>
</feature>
<feature type="transmembrane region" description="Helical" evidence="2">
    <location>
        <begin position="121"/>
        <end position="145"/>
    </location>
</feature>
<gene>
    <name evidence="3" type="ORF">GCM10007304_47850</name>
</gene>
<keyword evidence="2" id="KW-1133">Transmembrane helix</keyword>
<comment type="caution">
    <text evidence="3">The sequence shown here is derived from an EMBL/GenBank/DDBJ whole genome shotgun (WGS) entry which is preliminary data.</text>
</comment>
<dbReference type="RefSeq" id="WP_188547786.1">
    <property type="nucleotide sequence ID" value="NZ_BMCU01000007.1"/>
</dbReference>
<organism evidence="3 4">
    <name type="scientific">Rhodococcoides trifolii</name>
    <dbReference type="NCBI Taxonomy" id="908250"/>
    <lineage>
        <taxon>Bacteria</taxon>
        <taxon>Bacillati</taxon>
        <taxon>Actinomycetota</taxon>
        <taxon>Actinomycetes</taxon>
        <taxon>Mycobacteriales</taxon>
        <taxon>Nocardiaceae</taxon>
        <taxon>Rhodococcoides</taxon>
    </lineage>
</organism>
<feature type="transmembrane region" description="Helical" evidence="2">
    <location>
        <begin position="152"/>
        <end position="174"/>
    </location>
</feature>
<dbReference type="Proteomes" id="UP000654257">
    <property type="component" value="Unassembled WGS sequence"/>
</dbReference>
<evidence type="ECO:0000313" key="4">
    <source>
        <dbReference type="Proteomes" id="UP000654257"/>
    </source>
</evidence>